<dbReference type="RefSeq" id="WP_124081169.1">
    <property type="nucleotide sequence ID" value="NZ_UWPJ01000027.1"/>
</dbReference>
<protein>
    <submittedName>
        <fullName evidence="1">Uncharacterized protein</fullName>
    </submittedName>
</protein>
<gene>
    <name evidence="1" type="ORF">PIGHUM_03659</name>
</gene>
<accession>A0A3P4B5J1</accession>
<name>A0A3P4B5J1_9BURK</name>
<evidence type="ECO:0000313" key="1">
    <source>
        <dbReference type="EMBL" id="VCU71574.1"/>
    </source>
</evidence>
<evidence type="ECO:0000313" key="2">
    <source>
        <dbReference type="Proteomes" id="UP000277294"/>
    </source>
</evidence>
<organism evidence="1 2">
    <name type="scientific">Pigmentiphaga humi</name>
    <dbReference type="NCBI Taxonomy" id="2478468"/>
    <lineage>
        <taxon>Bacteria</taxon>
        <taxon>Pseudomonadati</taxon>
        <taxon>Pseudomonadota</taxon>
        <taxon>Betaproteobacteria</taxon>
        <taxon>Burkholderiales</taxon>
        <taxon>Alcaligenaceae</taxon>
        <taxon>Pigmentiphaga</taxon>
    </lineage>
</organism>
<proteinExistence type="predicted"/>
<dbReference type="AlphaFoldDB" id="A0A3P4B5J1"/>
<keyword evidence="2" id="KW-1185">Reference proteome</keyword>
<reference evidence="1 2" key="1">
    <citation type="submission" date="2018-10" db="EMBL/GenBank/DDBJ databases">
        <authorList>
            <person name="Criscuolo A."/>
        </authorList>
    </citation>
    <scope>NUCLEOTIDE SEQUENCE [LARGE SCALE GENOMIC DNA]</scope>
    <source>
        <strain evidence="1">DnA1</strain>
    </source>
</reference>
<dbReference type="Proteomes" id="UP000277294">
    <property type="component" value="Unassembled WGS sequence"/>
</dbReference>
<sequence>MCYYREYPMGWGTIRTEGAPPAEDAPYVDDPPANFADEDFWRWVASHTDWSLLGGSANPLANSYAQADPMVWRTRGLPAYMELAQAGQGDGGPALRFAVRARRAASALATTDARGPRIGTGRLAFASPLPGGEMAAVAAAETYYRRPDARADGRVELPSLFMPYWQARLSPVAPAERGLAWARQGAGQ</sequence>
<dbReference type="EMBL" id="UWPJ01000027">
    <property type="protein sequence ID" value="VCU71574.1"/>
    <property type="molecule type" value="Genomic_DNA"/>
</dbReference>
<dbReference type="OrthoDB" id="5493674at2"/>